<reference evidence="2 3" key="1">
    <citation type="submission" date="2016-11" db="EMBL/GenBank/DDBJ databases">
        <authorList>
            <person name="Varghese N."/>
            <person name="Submissions S."/>
        </authorList>
    </citation>
    <scope>NUCLEOTIDE SEQUENCE [LARGE SCALE GENOMIC DNA]</scope>
    <source>
        <strain evidence="2 3">DSM 29620</strain>
    </source>
</reference>
<name>A0A1H0BA08_9RHOB</name>
<keyword evidence="1" id="KW-0732">Signal</keyword>
<organism evidence="2 3">
    <name type="scientific">Lutimaribacter pacificus</name>
    <dbReference type="NCBI Taxonomy" id="391948"/>
    <lineage>
        <taxon>Bacteria</taxon>
        <taxon>Pseudomonadati</taxon>
        <taxon>Pseudomonadota</taxon>
        <taxon>Alphaproteobacteria</taxon>
        <taxon>Rhodobacterales</taxon>
        <taxon>Roseobacteraceae</taxon>
        <taxon>Lutimaribacter</taxon>
    </lineage>
</organism>
<evidence type="ECO:0000313" key="3">
    <source>
        <dbReference type="Proteomes" id="UP000324252"/>
    </source>
</evidence>
<accession>A0A1H0BA08</accession>
<proteinExistence type="predicted"/>
<dbReference type="Proteomes" id="UP000324252">
    <property type="component" value="Unassembled WGS sequence"/>
</dbReference>
<gene>
    <name evidence="2" type="ORF">SAMN05444142_101721</name>
</gene>
<evidence type="ECO:0000256" key="1">
    <source>
        <dbReference type="SAM" id="SignalP"/>
    </source>
</evidence>
<dbReference type="RefSeq" id="WP_223227952.1">
    <property type="nucleotide sequence ID" value="NZ_FNIO01000001.1"/>
</dbReference>
<dbReference type="EMBL" id="FQZZ01000001">
    <property type="protein sequence ID" value="SHJ58634.1"/>
    <property type="molecule type" value="Genomic_DNA"/>
</dbReference>
<evidence type="ECO:0008006" key="4">
    <source>
        <dbReference type="Google" id="ProtNLM"/>
    </source>
</evidence>
<dbReference type="PROSITE" id="PS51257">
    <property type="entry name" value="PROKAR_LIPOPROTEIN"/>
    <property type="match status" value="1"/>
</dbReference>
<keyword evidence="3" id="KW-1185">Reference proteome</keyword>
<evidence type="ECO:0000313" key="2">
    <source>
        <dbReference type="EMBL" id="SHJ58634.1"/>
    </source>
</evidence>
<feature type="signal peptide" evidence="1">
    <location>
        <begin position="1"/>
        <end position="19"/>
    </location>
</feature>
<sequence>MPHPCRALLLAVLATLGLAACTQFPELDARTADIDPRTPYPALVPLDPLLGRAKDDQITGDTESRLDARAAGLRARAAAMRGDVIGDDTRARMAAGVTR</sequence>
<dbReference type="AlphaFoldDB" id="A0A1H0BA08"/>
<protein>
    <recommendedName>
        <fullName evidence="4">Beta-barrel assembly machine subunit BamF</fullName>
    </recommendedName>
</protein>
<feature type="chain" id="PRO_5015064401" description="Beta-barrel assembly machine subunit BamF" evidence="1">
    <location>
        <begin position="20"/>
        <end position="99"/>
    </location>
</feature>